<dbReference type="eggNOG" id="ENOG502RZTS">
    <property type="taxonomic scope" value="Eukaryota"/>
</dbReference>
<feature type="transmembrane region" description="Helical" evidence="1">
    <location>
        <begin position="160"/>
        <end position="178"/>
    </location>
</feature>
<dbReference type="HOGENOM" id="CLU_605730_0_0_1"/>
<protein>
    <submittedName>
        <fullName evidence="2">Uncharacterized protein</fullName>
    </submittedName>
</protein>
<organism evidence="2">
    <name type="scientific">Rhizophagus irregularis (strain DAOM 181602 / DAOM 197198 / MUCL 43194)</name>
    <name type="common">Arbuscular mycorrhizal fungus</name>
    <name type="synonym">Glomus intraradices</name>
    <dbReference type="NCBI Taxonomy" id="747089"/>
    <lineage>
        <taxon>Eukaryota</taxon>
        <taxon>Fungi</taxon>
        <taxon>Fungi incertae sedis</taxon>
        <taxon>Mucoromycota</taxon>
        <taxon>Glomeromycotina</taxon>
        <taxon>Glomeromycetes</taxon>
        <taxon>Glomerales</taxon>
        <taxon>Glomeraceae</taxon>
        <taxon>Rhizophagus</taxon>
    </lineage>
</organism>
<evidence type="ECO:0000256" key="1">
    <source>
        <dbReference type="SAM" id="Phobius"/>
    </source>
</evidence>
<dbReference type="AlphaFoldDB" id="U9T4A5"/>
<sequence length="452" mass="51449">MGLVSSDFSFADLSVSFLERVIIDVWIWLWFIYRVWSTDRFASLQWSKICNFDLKSIITLLIFLMLPVQAIFDIAWTYIKYNEGFITDTSNNKIYTKPIYDDNGLHWSKENLLLKTFTEYLLAFCFAFQIGTLALMQAFWSHLSSQMGGKPFMRTWKFRFYVGWVFASMFIFPLARALTTKNEILIETIPQSIYATQMFIIFLLGIKNGKRLNGLLKSIQHTRSPSGQETILRIHYFIEMNESLMVGALFISIGILSSIFISLYGNHSVTSKLLLDMFIIHVNFGSLILWVTMILIIYPRYYITGTSGAVLVSSTPTTVNGQTLINGRHVSGEPSTPTDKLAYSRSNSYIINLNTPTTATFAQPSSPTKSIANSSIYNKSVEKSINSLLEEQKQQIEIFRHKTSTSISSIKTIESNYTNASTFPIIPPPPLLPPPKKYPMEDIQDVEVEVNS</sequence>
<gene>
    <name evidence="2" type="ORF">GLOINDRAFT_262457</name>
</gene>
<feature type="transmembrane region" description="Helical" evidence="1">
    <location>
        <begin position="57"/>
        <end position="79"/>
    </location>
</feature>
<feature type="transmembrane region" description="Helical" evidence="1">
    <location>
        <begin position="243"/>
        <end position="265"/>
    </location>
</feature>
<reference evidence="2" key="1">
    <citation type="submission" date="2013-07" db="EMBL/GenBank/DDBJ databases">
        <title>The genome of an arbuscular mycorrhizal fungus provides insights into the evolution of the oldest plant symbiosis.</title>
        <authorList>
            <consortium name="DOE Joint Genome Institute"/>
            <person name="Tisserant E."/>
            <person name="Malbreil M."/>
            <person name="Kuo A."/>
            <person name="Kohler A."/>
            <person name="Symeonidi A."/>
            <person name="Balestrini R."/>
            <person name="Charron P."/>
            <person name="Duensing N."/>
            <person name="Frei-dit-Frey N."/>
            <person name="Gianinazzi-Pearson V."/>
            <person name="Gilbert B."/>
            <person name="Handa Y."/>
            <person name="Hijri M."/>
            <person name="Kaul R."/>
            <person name="Kawaguchi M."/>
            <person name="Krajinski F."/>
            <person name="Lammers P."/>
            <person name="Lapierre D."/>
            <person name="Masclaux F.G."/>
            <person name="Murat C."/>
            <person name="Morin E."/>
            <person name="Ndikumana S."/>
            <person name="Pagni M."/>
            <person name="Petitpierre D."/>
            <person name="Requena N."/>
            <person name="Rosikiewicz P."/>
            <person name="Riley R."/>
            <person name="Saito K."/>
            <person name="San Clemente H."/>
            <person name="Shapiro H."/>
            <person name="van Tuinen D."/>
            <person name="Becard G."/>
            <person name="Bonfante P."/>
            <person name="Paszkowski U."/>
            <person name="Shachar-Hill Y."/>
            <person name="Young J.P."/>
            <person name="Sanders I.R."/>
            <person name="Henrissat B."/>
            <person name="Rensing S.A."/>
            <person name="Grigoriev I.V."/>
            <person name="Corradi N."/>
            <person name="Roux C."/>
            <person name="Martin F."/>
        </authorList>
    </citation>
    <scope>NUCLEOTIDE SEQUENCE</scope>
    <source>
        <strain evidence="2">DAOM 197198</strain>
    </source>
</reference>
<keyword evidence="1" id="KW-1133">Transmembrane helix</keyword>
<feature type="transmembrane region" description="Helical" evidence="1">
    <location>
        <begin position="17"/>
        <end position="36"/>
    </location>
</feature>
<evidence type="ECO:0000313" key="2">
    <source>
        <dbReference type="EMBL" id="ESA01158.1"/>
    </source>
</evidence>
<accession>U9T4A5</accession>
<keyword evidence="1" id="KW-0812">Transmembrane</keyword>
<name>U9T4A5_RHIID</name>
<proteinExistence type="predicted"/>
<keyword evidence="1" id="KW-0472">Membrane</keyword>
<dbReference type="EMBL" id="KI296697">
    <property type="protein sequence ID" value="ESA01158.1"/>
    <property type="molecule type" value="Genomic_DNA"/>
</dbReference>
<dbReference type="VEuPathDB" id="FungiDB:RhiirFUN_020893"/>
<feature type="transmembrane region" description="Helical" evidence="1">
    <location>
        <begin position="184"/>
        <end position="206"/>
    </location>
</feature>
<feature type="transmembrane region" description="Helical" evidence="1">
    <location>
        <begin position="277"/>
        <end position="298"/>
    </location>
</feature>
<feature type="transmembrane region" description="Helical" evidence="1">
    <location>
        <begin position="120"/>
        <end position="140"/>
    </location>
</feature>